<feature type="transmembrane region" description="Helical" evidence="5">
    <location>
        <begin position="251"/>
        <end position="272"/>
    </location>
</feature>
<keyword evidence="7" id="KW-1185">Reference proteome</keyword>
<accession>A0A0A7FUK3</accession>
<evidence type="ECO:0000256" key="4">
    <source>
        <dbReference type="ARBA" id="ARBA00023136"/>
    </source>
</evidence>
<dbReference type="Pfam" id="PF03595">
    <property type="entry name" value="SLAC1"/>
    <property type="match status" value="1"/>
</dbReference>
<keyword evidence="2 5" id="KW-0812">Transmembrane</keyword>
<evidence type="ECO:0000256" key="1">
    <source>
        <dbReference type="ARBA" id="ARBA00004141"/>
    </source>
</evidence>
<dbReference type="HOGENOM" id="CLU_075737_1_0_9"/>
<evidence type="ECO:0000313" key="6">
    <source>
        <dbReference type="EMBL" id="AIY82630.1"/>
    </source>
</evidence>
<dbReference type="PANTHER" id="PTHR37955:SF1">
    <property type="entry name" value="DEP DOMAIN-CONTAINING PROTEIN"/>
    <property type="match status" value="1"/>
</dbReference>
<dbReference type="EMBL" id="CP006905">
    <property type="protein sequence ID" value="AIY82630.1"/>
    <property type="molecule type" value="Genomic_DNA"/>
</dbReference>
<dbReference type="Gene3D" id="1.50.10.150">
    <property type="entry name" value="Voltage-dependent anion channel"/>
    <property type="match status" value="1"/>
</dbReference>
<dbReference type="InterPro" id="IPR052951">
    <property type="entry name" value="Tellurite_res_ion_channel"/>
</dbReference>
<gene>
    <name evidence="6" type="ORF">U729_1818</name>
</gene>
<dbReference type="GO" id="GO:0005886">
    <property type="term" value="C:plasma membrane"/>
    <property type="evidence" value="ECO:0007669"/>
    <property type="project" value="TreeGrafter"/>
</dbReference>
<evidence type="ECO:0000313" key="7">
    <source>
        <dbReference type="Proteomes" id="UP000030635"/>
    </source>
</evidence>
<feature type="transmembrane region" description="Helical" evidence="5">
    <location>
        <begin position="38"/>
        <end position="56"/>
    </location>
</feature>
<feature type="transmembrane region" description="Helical" evidence="5">
    <location>
        <begin position="77"/>
        <end position="94"/>
    </location>
</feature>
<keyword evidence="3 5" id="KW-1133">Transmembrane helix</keyword>
<feature type="transmembrane region" description="Helical" evidence="5">
    <location>
        <begin position="194"/>
        <end position="212"/>
    </location>
</feature>
<protein>
    <submittedName>
        <fullName evidence="6">Voltage-dependent anion channel family protein</fullName>
    </submittedName>
</protein>
<dbReference type="STRING" id="1561.NPD11_1201"/>
<dbReference type="AlphaFoldDB" id="A0A0A7FUK3"/>
<feature type="transmembrane region" description="Helical" evidence="5">
    <location>
        <begin position="132"/>
        <end position="152"/>
    </location>
</feature>
<organism evidence="6 7">
    <name type="scientific">Clostridium baratii str. Sullivan</name>
    <dbReference type="NCBI Taxonomy" id="1415775"/>
    <lineage>
        <taxon>Bacteria</taxon>
        <taxon>Bacillati</taxon>
        <taxon>Bacillota</taxon>
        <taxon>Clostridia</taxon>
        <taxon>Eubacteriales</taxon>
        <taxon>Clostridiaceae</taxon>
        <taxon>Clostridium</taxon>
    </lineage>
</organism>
<dbReference type="InterPro" id="IPR004695">
    <property type="entry name" value="SLAC1/Mae1/Ssu1/TehA"/>
</dbReference>
<reference evidence="6 7" key="1">
    <citation type="journal article" date="2015" name="Infect. Genet. Evol.">
        <title>Genomic sequences of six botulinum neurotoxin-producing strains representing three clostridial species illustrate the mobility and diversity of botulinum neurotoxin genes.</title>
        <authorList>
            <person name="Smith T.J."/>
            <person name="Hill K.K."/>
            <person name="Xie G."/>
            <person name="Foley B.T."/>
            <person name="Williamson C.H."/>
            <person name="Foster J.T."/>
            <person name="Johnson S.L."/>
            <person name="Chertkov O."/>
            <person name="Teshima H."/>
            <person name="Gibbons H.S."/>
            <person name="Johnsky L.A."/>
            <person name="Karavis M.A."/>
            <person name="Smith L.A."/>
        </authorList>
    </citation>
    <scope>NUCLEOTIDE SEQUENCE [LARGE SCALE GENOMIC DNA]</scope>
    <source>
        <strain evidence="6">Sullivan</strain>
    </source>
</reference>
<name>A0A0A7FUK3_9CLOT</name>
<dbReference type="OrthoDB" id="309023at2"/>
<sequence length="321" mass="36708">MEKRNLLKIRLEEYPIAFIGTCLGAITLTNLYDNFEFTAVRSIFAFIGCVALLFLIRKAIRHPKVVWEEMNNTILMALYPTSTMLLMNIGNYFLKYNYTLGKTLWSIGLVINVIFVIFFLIRHIVIGFNMKYVLPCWYALLVGVSVSCTTSVQMHETALVKPIFYFVVIAFLTFLPVVIYRLCTLEVPDAQYPLIAIFAAPASLCTISYITLYKNASIYIVMFFFILTLLTTLYVYINFPKFFSLKFNPTFAALTFPLAVSTAASFKVKAYLLGLGYTNAARIVTEISGIEFFIATAVIGFVFYNFIFNHIFNIKIRKFTK</sequence>
<dbReference type="PANTHER" id="PTHR37955">
    <property type="entry name" value="TELLURITE RESISTANCE PROTEIN TEHA"/>
    <property type="match status" value="1"/>
</dbReference>
<proteinExistence type="predicted"/>
<feature type="transmembrane region" description="Helical" evidence="5">
    <location>
        <begin position="12"/>
        <end position="32"/>
    </location>
</feature>
<evidence type="ECO:0000256" key="2">
    <source>
        <dbReference type="ARBA" id="ARBA00022692"/>
    </source>
</evidence>
<evidence type="ECO:0000256" key="5">
    <source>
        <dbReference type="SAM" id="Phobius"/>
    </source>
</evidence>
<dbReference type="InterPro" id="IPR038665">
    <property type="entry name" value="Voltage-dep_anion_channel_sf"/>
</dbReference>
<dbReference type="KEGG" id="cbv:U729_1818"/>
<dbReference type="eggNOG" id="COG1275">
    <property type="taxonomic scope" value="Bacteria"/>
</dbReference>
<feature type="transmembrane region" description="Helical" evidence="5">
    <location>
        <begin position="292"/>
        <end position="312"/>
    </location>
</feature>
<dbReference type="CDD" id="cd09325">
    <property type="entry name" value="TDT_C4-dicarb_trans"/>
    <property type="match status" value="1"/>
</dbReference>
<evidence type="ECO:0000256" key="3">
    <source>
        <dbReference type="ARBA" id="ARBA00022989"/>
    </source>
</evidence>
<dbReference type="GO" id="GO:0046583">
    <property type="term" value="F:monoatomic cation efflux transmembrane transporter activity"/>
    <property type="evidence" value="ECO:0007669"/>
    <property type="project" value="TreeGrafter"/>
</dbReference>
<feature type="transmembrane region" description="Helical" evidence="5">
    <location>
        <begin position="164"/>
        <end position="182"/>
    </location>
</feature>
<dbReference type="RefSeq" id="WP_039313935.1">
    <property type="nucleotide sequence ID" value="NZ_CP006905.1"/>
</dbReference>
<feature type="transmembrane region" description="Helical" evidence="5">
    <location>
        <begin position="218"/>
        <end position="239"/>
    </location>
</feature>
<keyword evidence="4 5" id="KW-0472">Membrane</keyword>
<comment type="subcellular location">
    <subcellularLocation>
        <location evidence="1">Membrane</location>
        <topology evidence="1">Multi-pass membrane protein</topology>
    </subcellularLocation>
</comment>
<feature type="transmembrane region" description="Helical" evidence="5">
    <location>
        <begin position="106"/>
        <end position="125"/>
    </location>
</feature>
<dbReference type="Proteomes" id="UP000030635">
    <property type="component" value="Chromosome"/>
</dbReference>